<name>A0A934VBP4_9BACT</name>
<evidence type="ECO:0000313" key="2">
    <source>
        <dbReference type="Proteomes" id="UP000600139"/>
    </source>
</evidence>
<protein>
    <submittedName>
        <fullName evidence="1">Uncharacterized protein</fullName>
    </submittedName>
</protein>
<gene>
    <name evidence="1" type="ORF">JIN84_17870</name>
</gene>
<keyword evidence="2" id="KW-1185">Reference proteome</keyword>
<dbReference type="EMBL" id="JAENIK010000012">
    <property type="protein sequence ID" value="MBK1817493.1"/>
    <property type="molecule type" value="Genomic_DNA"/>
</dbReference>
<dbReference type="Proteomes" id="UP000600139">
    <property type="component" value="Unassembled WGS sequence"/>
</dbReference>
<reference evidence="1" key="1">
    <citation type="submission" date="2021-01" db="EMBL/GenBank/DDBJ databases">
        <title>Modified the classification status of verrucomicrobia.</title>
        <authorList>
            <person name="Feng X."/>
        </authorList>
    </citation>
    <scope>NUCLEOTIDE SEQUENCE</scope>
    <source>
        <strain evidence="1">JCM 18052</strain>
    </source>
</reference>
<sequence>MEKPIHRKMTKALARECRVLVYRTAEKYSIPAVFITAHVRSRIADRARLEVWRTMIGDMGMTRQLVADCFGRDRRRLRASVLERSALILHEPLPRAEKPRSKVKRRPLAPFQPVGNQFVWNFAVPLEIGPVPTIERFMKLVPSKVKVALEGDDRVRLARLYEREARMLRKC</sequence>
<evidence type="ECO:0000313" key="1">
    <source>
        <dbReference type="EMBL" id="MBK1817493.1"/>
    </source>
</evidence>
<organism evidence="1 2">
    <name type="scientific">Luteolibacter yonseiensis</name>
    <dbReference type="NCBI Taxonomy" id="1144680"/>
    <lineage>
        <taxon>Bacteria</taxon>
        <taxon>Pseudomonadati</taxon>
        <taxon>Verrucomicrobiota</taxon>
        <taxon>Verrucomicrobiia</taxon>
        <taxon>Verrucomicrobiales</taxon>
        <taxon>Verrucomicrobiaceae</taxon>
        <taxon>Luteolibacter</taxon>
    </lineage>
</organism>
<dbReference type="AlphaFoldDB" id="A0A934VBP4"/>
<comment type="caution">
    <text evidence="1">The sequence shown here is derived from an EMBL/GenBank/DDBJ whole genome shotgun (WGS) entry which is preliminary data.</text>
</comment>
<dbReference type="RefSeq" id="WP_200352433.1">
    <property type="nucleotide sequence ID" value="NZ_BAABHZ010000001.1"/>
</dbReference>
<accession>A0A934VBP4</accession>
<proteinExistence type="predicted"/>